<dbReference type="GO" id="GO:0045944">
    <property type="term" value="P:positive regulation of transcription by RNA polymerase II"/>
    <property type="evidence" value="ECO:0007669"/>
    <property type="project" value="TreeGrafter"/>
</dbReference>
<reference evidence="7 8" key="1">
    <citation type="submission" date="2019-10" db="EMBL/GenBank/DDBJ databases">
        <title>Assembly and Annotation for the nematode Trichostrongylus colubriformis.</title>
        <authorList>
            <person name="Martin J."/>
        </authorList>
    </citation>
    <scope>NUCLEOTIDE SEQUENCE [LARGE SCALE GENOMIC DNA]</scope>
    <source>
        <strain evidence="7">G859</strain>
        <tissue evidence="7">Whole worm</tissue>
    </source>
</reference>
<keyword evidence="3" id="KW-0863">Zinc-finger</keyword>
<evidence type="ECO:0000256" key="4">
    <source>
        <dbReference type="ARBA" id="ARBA00022833"/>
    </source>
</evidence>
<dbReference type="SMART" id="SM00355">
    <property type="entry name" value="ZnF_C2H2"/>
    <property type="match status" value="3"/>
</dbReference>
<evidence type="ECO:0000256" key="5">
    <source>
        <dbReference type="SAM" id="MobiDB-lite"/>
    </source>
</evidence>
<dbReference type="PANTHER" id="PTHR24403:SF67">
    <property type="entry name" value="FI01116P-RELATED"/>
    <property type="match status" value="1"/>
</dbReference>
<dbReference type="InterPro" id="IPR050688">
    <property type="entry name" value="Zinc_finger/UBP_domain"/>
</dbReference>
<feature type="compositionally biased region" description="Basic and acidic residues" evidence="5">
    <location>
        <begin position="484"/>
        <end position="494"/>
    </location>
</feature>
<protein>
    <submittedName>
        <fullName evidence="7">Zinc finger C2H2 type</fullName>
    </submittedName>
</protein>
<evidence type="ECO:0000256" key="2">
    <source>
        <dbReference type="ARBA" id="ARBA00022737"/>
    </source>
</evidence>
<feature type="domain" description="C2H2-type" evidence="6">
    <location>
        <begin position="21"/>
        <end position="41"/>
    </location>
</feature>
<feature type="domain" description="C2H2-type" evidence="6">
    <location>
        <begin position="140"/>
        <end position="163"/>
    </location>
</feature>
<keyword evidence="4" id="KW-0862">Zinc</keyword>
<keyword evidence="8" id="KW-1185">Reference proteome</keyword>
<dbReference type="AlphaFoldDB" id="A0AAN8F913"/>
<feature type="domain" description="C2H2-type" evidence="6">
    <location>
        <begin position="376"/>
        <end position="399"/>
    </location>
</feature>
<evidence type="ECO:0000313" key="8">
    <source>
        <dbReference type="Proteomes" id="UP001331761"/>
    </source>
</evidence>
<dbReference type="GO" id="GO:0008270">
    <property type="term" value="F:zinc ion binding"/>
    <property type="evidence" value="ECO:0007669"/>
    <property type="project" value="UniProtKB-KW"/>
</dbReference>
<keyword evidence="2" id="KW-0677">Repeat</keyword>
<evidence type="ECO:0000256" key="1">
    <source>
        <dbReference type="ARBA" id="ARBA00022723"/>
    </source>
</evidence>
<gene>
    <name evidence="7" type="ORF">GCK32_012890</name>
</gene>
<evidence type="ECO:0000313" key="7">
    <source>
        <dbReference type="EMBL" id="KAK5964570.1"/>
    </source>
</evidence>
<dbReference type="PANTHER" id="PTHR24403">
    <property type="entry name" value="ZINC FINGER PROTEIN"/>
    <property type="match status" value="1"/>
</dbReference>
<sequence length="569" mass="62797">MTIDIYMQGHMLEHHSCAHLYACHFCGFVFPSLQALKTHDGCAEFATALVQRISPSGDVEFQMKYAVMLMACADCGSQLLVSSSYIGESSIGHWNEIVKFHALHNSEKVVPLLIYSEVELSQKVRLRLLTMTSVAEDVEVVCTHCGESNFDSVASLESHYRTHKENSKKRCPECSLEFCQEAFFSVTVKKKTNRRERKRRAGSAYKKDPDEIETEVLPMDESSTKLRKLLGGSFDSSGALKINSFFYSAIRSKDETAEASKRCNDDSAYEYIRGEGEPETSSKLADDISQKFTKCCRLAGGKPLSKKHNPTPTGLCSRVLMCRRCKCLCVGDSATYTHLSKCCPDLRNSNNSPPYNLDNDLVFCVFAGNAVPNSRIICWECSSTSCSIAGLRVHMINRHGVLLKVEESNDSIDFHTRKPAFFSATTRAVNLAIGLTEDGNLPVNLEEKRKEALLAKLKSGDIPHVTSAATSSSCSPVMVNLPSPKEKEQSSFREKSPPIVILDEPPSVHVIEYPEPPSVQVLDSGNQNSPQCVQLSAPELPTASVEEAGRQMQFDRNACLISGDMVSVA</sequence>
<feature type="region of interest" description="Disordered" evidence="5">
    <location>
        <begin position="473"/>
        <end position="494"/>
    </location>
</feature>
<keyword evidence="1" id="KW-0479">Metal-binding</keyword>
<comment type="caution">
    <text evidence="7">The sequence shown here is derived from an EMBL/GenBank/DDBJ whole genome shotgun (WGS) entry which is preliminary data.</text>
</comment>
<name>A0AAN8F913_TRICO</name>
<accession>A0AAN8F913</accession>
<organism evidence="7 8">
    <name type="scientific">Trichostrongylus colubriformis</name>
    <name type="common">Black scour worm</name>
    <dbReference type="NCBI Taxonomy" id="6319"/>
    <lineage>
        <taxon>Eukaryota</taxon>
        <taxon>Metazoa</taxon>
        <taxon>Ecdysozoa</taxon>
        <taxon>Nematoda</taxon>
        <taxon>Chromadorea</taxon>
        <taxon>Rhabditida</taxon>
        <taxon>Rhabditina</taxon>
        <taxon>Rhabditomorpha</taxon>
        <taxon>Strongyloidea</taxon>
        <taxon>Trichostrongylidae</taxon>
        <taxon>Trichostrongylus</taxon>
    </lineage>
</organism>
<dbReference type="GO" id="GO:0005634">
    <property type="term" value="C:nucleus"/>
    <property type="evidence" value="ECO:0007669"/>
    <property type="project" value="TreeGrafter"/>
</dbReference>
<dbReference type="InterPro" id="IPR013087">
    <property type="entry name" value="Znf_C2H2_type"/>
</dbReference>
<evidence type="ECO:0000259" key="6">
    <source>
        <dbReference type="SMART" id="SM00355"/>
    </source>
</evidence>
<proteinExistence type="predicted"/>
<feature type="non-terminal residue" evidence="7">
    <location>
        <position position="569"/>
    </location>
</feature>
<dbReference type="EMBL" id="WIXE01025632">
    <property type="protein sequence ID" value="KAK5964570.1"/>
    <property type="molecule type" value="Genomic_DNA"/>
</dbReference>
<evidence type="ECO:0000256" key="3">
    <source>
        <dbReference type="ARBA" id="ARBA00022771"/>
    </source>
</evidence>
<dbReference type="Proteomes" id="UP001331761">
    <property type="component" value="Unassembled WGS sequence"/>
</dbReference>